<dbReference type="InterPro" id="IPR036388">
    <property type="entry name" value="WH-like_DNA-bd_sf"/>
</dbReference>
<gene>
    <name evidence="7" type="ORF">FC23_GL000149</name>
</gene>
<comment type="caution">
    <text evidence="7">The sequence shown here is derived from an EMBL/GenBank/DDBJ whole genome shotgun (WGS) entry which is preliminary data.</text>
</comment>
<reference evidence="7 8" key="1">
    <citation type="journal article" date="2015" name="Genome Announc.">
        <title>Expanding the biotechnology potential of lactobacilli through comparative genomics of 213 strains and associated genera.</title>
        <authorList>
            <person name="Sun Z."/>
            <person name="Harris H.M."/>
            <person name="McCann A."/>
            <person name="Guo C."/>
            <person name="Argimon S."/>
            <person name="Zhang W."/>
            <person name="Yang X."/>
            <person name="Jeffery I.B."/>
            <person name="Cooney J.C."/>
            <person name="Kagawa T.F."/>
            <person name="Liu W."/>
            <person name="Song Y."/>
            <person name="Salvetti E."/>
            <person name="Wrobel A."/>
            <person name="Rasinkangas P."/>
            <person name="Parkhill J."/>
            <person name="Rea M.C."/>
            <person name="O'Sullivan O."/>
            <person name="Ritari J."/>
            <person name="Douillard F.P."/>
            <person name="Paul Ross R."/>
            <person name="Yang R."/>
            <person name="Briner A.E."/>
            <person name="Felis G.E."/>
            <person name="de Vos W.M."/>
            <person name="Barrangou R."/>
            <person name="Klaenhammer T.R."/>
            <person name="Caufield P.W."/>
            <person name="Cui Y."/>
            <person name="Zhang H."/>
            <person name="O'Toole P.W."/>
        </authorList>
    </citation>
    <scope>NUCLEOTIDE SEQUENCE [LARGE SCALE GENOMIC DNA]</scope>
    <source>
        <strain evidence="7 8">DSM 15354</strain>
    </source>
</reference>
<dbReference type="EMBL" id="AZFB01000001">
    <property type="protein sequence ID" value="KRL63902.1"/>
    <property type="molecule type" value="Genomic_DNA"/>
</dbReference>
<dbReference type="PATRIC" id="fig|1122152.4.peg.150"/>
<dbReference type="GO" id="GO:0003677">
    <property type="term" value="F:DNA binding"/>
    <property type="evidence" value="ECO:0007669"/>
    <property type="project" value="UniProtKB-KW"/>
</dbReference>
<dbReference type="InterPro" id="IPR048715">
    <property type="entry name" value="CggR_N"/>
</dbReference>
<evidence type="ECO:0000313" key="7">
    <source>
        <dbReference type="EMBL" id="KRL63902.1"/>
    </source>
</evidence>
<evidence type="ECO:0000256" key="1">
    <source>
        <dbReference type="ARBA" id="ARBA00010466"/>
    </source>
</evidence>
<organism evidence="7 8">
    <name type="scientific">Lactobacillus psittaci DSM 15354</name>
    <dbReference type="NCBI Taxonomy" id="1122152"/>
    <lineage>
        <taxon>Bacteria</taxon>
        <taxon>Bacillati</taxon>
        <taxon>Bacillota</taxon>
        <taxon>Bacilli</taxon>
        <taxon>Lactobacillales</taxon>
        <taxon>Lactobacillaceae</taxon>
        <taxon>Lactobacillus</taxon>
    </lineage>
</organism>
<protein>
    <submittedName>
        <fullName evidence="7">Transcriptional regulator</fullName>
    </submittedName>
</protein>
<accession>A0A0R1S5W3</accession>
<dbReference type="Proteomes" id="UP000051931">
    <property type="component" value="Unassembled WGS sequence"/>
</dbReference>
<dbReference type="InterPro" id="IPR007324">
    <property type="entry name" value="Sugar-bd_dom_put"/>
</dbReference>
<comment type="similarity">
    <text evidence="1">Belongs to the SorC transcriptional regulatory family.</text>
</comment>
<dbReference type="SUPFAM" id="SSF46785">
    <property type="entry name" value="Winged helix' DNA-binding domain"/>
    <property type="match status" value="1"/>
</dbReference>
<dbReference type="InterPro" id="IPR036390">
    <property type="entry name" value="WH_DNA-bd_sf"/>
</dbReference>
<dbReference type="Pfam" id="PF04198">
    <property type="entry name" value="Sugar-bind"/>
    <property type="match status" value="1"/>
</dbReference>
<feature type="domain" description="Sugar-binding" evidence="5">
    <location>
        <begin position="140"/>
        <end position="391"/>
    </location>
</feature>
<keyword evidence="3" id="KW-0238">DNA-binding</keyword>
<evidence type="ECO:0000259" key="5">
    <source>
        <dbReference type="Pfam" id="PF04198"/>
    </source>
</evidence>
<dbReference type="InterPro" id="IPR037171">
    <property type="entry name" value="NagB/RpiA_transferase-like"/>
</dbReference>
<dbReference type="AlphaFoldDB" id="A0A0R1S5W3"/>
<dbReference type="Gene3D" id="3.40.50.1360">
    <property type="match status" value="1"/>
</dbReference>
<proteinExistence type="inferred from homology"/>
<keyword evidence="8" id="KW-1185">Reference proteome</keyword>
<dbReference type="GO" id="GO:0030246">
    <property type="term" value="F:carbohydrate binding"/>
    <property type="evidence" value="ECO:0007669"/>
    <property type="project" value="InterPro"/>
</dbReference>
<sequence length="393" mass="43903">MGDCYTKIVEREMVDFKFNKNRVSLIFLSILGHKMTTPWSEKVPRKRRQVMDTDFTLLQNLVPDVLKIFRQRYQVLEQISLRYPVGRRAVAQQLGMSERTVRTETEYLKKLGLIEIKPFGMYLTEKGEETLKDATILINRLFNSSQAEIKLAKKLKIARAVIVPGDADLQERVSILMGEKLNSALDLLLPLGSSIITVLGGATLAKASKLLSSSLSKNRDLEFVPGRGALGESVETQSSTIVQEMAKATGGKYKTLYLPENVSKDAYRSLIRDEAISDVLQDISQCDVAIHGIGLAEEMAKRRGYDSVALSKIRATGAVSECFGCFFDENGKIVERIPRIGLQFEDLSKIPHIFAFAAGKHKATAIRSYMYNAPSQTWLITDEGASDQILKEQ</sequence>
<dbReference type="InterPro" id="IPR051054">
    <property type="entry name" value="SorC_transcr_regulators"/>
</dbReference>
<evidence type="ECO:0000256" key="2">
    <source>
        <dbReference type="ARBA" id="ARBA00023015"/>
    </source>
</evidence>
<evidence type="ECO:0000259" key="6">
    <source>
        <dbReference type="Pfam" id="PF21715"/>
    </source>
</evidence>
<name>A0A0R1S5W3_9LACO</name>
<dbReference type="Pfam" id="PF21715">
    <property type="entry name" value="CggR_N"/>
    <property type="match status" value="1"/>
</dbReference>
<dbReference type="Gene3D" id="1.10.10.10">
    <property type="entry name" value="Winged helix-like DNA-binding domain superfamily/Winged helix DNA-binding domain"/>
    <property type="match status" value="1"/>
</dbReference>
<evidence type="ECO:0000256" key="4">
    <source>
        <dbReference type="ARBA" id="ARBA00023163"/>
    </source>
</evidence>
<evidence type="ECO:0000313" key="8">
    <source>
        <dbReference type="Proteomes" id="UP000051931"/>
    </source>
</evidence>
<dbReference type="STRING" id="1122152.GCA_000425905_00534"/>
<feature type="domain" description="CggR N-terminal DNA binding" evidence="6">
    <location>
        <begin position="68"/>
        <end position="133"/>
    </location>
</feature>
<evidence type="ECO:0000256" key="3">
    <source>
        <dbReference type="ARBA" id="ARBA00023125"/>
    </source>
</evidence>
<dbReference type="PANTHER" id="PTHR34294">
    <property type="entry name" value="TRANSCRIPTIONAL REGULATOR-RELATED"/>
    <property type="match status" value="1"/>
</dbReference>
<keyword evidence="2" id="KW-0805">Transcription regulation</keyword>
<dbReference type="PANTHER" id="PTHR34294:SF5">
    <property type="entry name" value="CENTRAL GLYCOLYTIC GENES REGULATOR"/>
    <property type="match status" value="1"/>
</dbReference>
<keyword evidence="4" id="KW-0804">Transcription</keyword>
<dbReference type="eggNOG" id="COG2390">
    <property type="taxonomic scope" value="Bacteria"/>
</dbReference>
<dbReference type="SUPFAM" id="SSF100950">
    <property type="entry name" value="NagB/RpiA/CoA transferase-like"/>
    <property type="match status" value="1"/>
</dbReference>